<name>A0A1G2MVH1_9BACT</name>
<keyword evidence="1" id="KW-1133">Transmembrane helix</keyword>
<dbReference type="AlphaFoldDB" id="A0A1G2MVH1"/>
<feature type="transmembrane region" description="Helical" evidence="1">
    <location>
        <begin position="75"/>
        <end position="93"/>
    </location>
</feature>
<reference evidence="2 3" key="1">
    <citation type="journal article" date="2016" name="Nat. Commun.">
        <title>Thousands of microbial genomes shed light on interconnected biogeochemical processes in an aquifer system.</title>
        <authorList>
            <person name="Anantharaman K."/>
            <person name="Brown C.T."/>
            <person name="Hug L.A."/>
            <person name="Sharon I."/>
            <person name="Castelle C.J."/>
            <person name="Probst A.J."/>
            <person name="Thomas B.C."/>
            <person name="Singh A."/>
            <person name="Wilkins M.J."/>
            <person name="Karaoz U."/>
            <person name="Brodie E.L."/>
            <person name="Williams K.H."/>
            <person name="Hubbard S.S."/>
            <person name="Banfield J.F."/>
        </authorList>
    </citation>
    <scope>NUCLEOTIDE SEQUENCE [LARGE SCALE GENOMIC DNA]</scope>
</reference>
<feature type="transmembrane region" description="Helical" evidence="1">
    <location>
        <begin position="7"/>
        <end position="28"/>
    </location>
</feature>
<keyword evidence="1" id="KW-0812">Transmembrane</keyword>
<dbReference type="STRING" id="1802312.A3C06_01115"/>
<dbReference type="EMBL" id="MHRQ01000012">
    <property type="protein sequence ID" value="OHA27082.1"/>
    <property type="molecule type" value="Genomic_DNA"/>
</dbReference>
<evidence type="ECO:0000313" key="2">
    <source>
        <dbReference type="EMBL" id="OHA27082.1"/>
    </source>
</evidence>
<protein>
    <recommendedName>
        <fullName evidence="4">DoxX family protein</fullName>
    </recommendedName>
</protein>
<sequence length="126" mass="13669">MNERTHLVSFLLRVGIAVVFLYAAIASFLEPTSWIGYLPGFMSAQKVVPVTTILSAFSLYQLLLAGWVLSGKKTLWAGLLAAATLGAIIITNINQLDIVFRDVAIFFAALALCALHYKGDLPARTL</sequence>
<comment type="caution">
    <text evidence="2">The sequence shown here is derived from an EMBL/GenBank/DDBJ whole genome shotgun (WGS) entry which is preliminary data.</text>
</comment>
<feature type="transmembrane region" description="Helical" evidence="1">
    <location>
        <begin position="48"/>
        <end position="68"/>
    </location>
</feature>
<evidence type="ECO:0000256" key="1">
    <source>
        <dbReference type="SAM" id="Phobius"/>
    </source>
</evidence>
<evidence type="ECO:0000313" key="3">
    <source>
        <dbReference type="Proteomes" id="UP000177565"/>
    </source>
</evidence>
<organism evidence="2 3">
    <name type="scientific">Candidatus Taylorbacteria bacterium RIFCSPHIGHO2_02_FULL_46_13</name>
    <dbReference type="NCBI Taxonomy" id="1802312"/>
    <lineage>
        <taxon>Bacteria</taxon>
        <taxon>Candidatus Tayloriibacteriota</taxon>
    </lineage>
</organism>
<proteinExistence type="predicted"/>
<accession>A0A1G2MVH1</accession>
<keyword evidence="1" id="KW-0472">Membrane</keyword>
<gene>
    <name evidence="2" type="ORF">A3C06_01115</name>
</gene>
<dbReference type="Proteomes" id="UP000177565">
    <property type="component" value="Unassembled WGS sequence"/>
</dbReference>
<evidence type="ECO:0008006" key="4">
    <source>
        <dbReference type="Google" id="ProtNLM"/>
    </source>
</evidence>
<feature type="transmembrane region" description="Helical" evidence="1">
    <location>
        <begin position="99"/>
        <end position="117"/>
    </location>
</feature>